<dbReference type="InterPro" id="IPR036864">
    <property type="entry name" value="Zn2-C6_fun-type_DNA-bd_sf"/>
</dbReference>
<dbReference type="SUPFAM" id="SSF57701">
    <property type="entry name" value="Zn2/Cys6 DNA-binding domain"/>
    <property type="match status" value="1"/>
</dbReference>
<evidence type="ECO:0000313" key="9">
    <source>
        <dbReference type="Proteomes" id="UP001316803"/>
    </source>
</evidence>
<keyword evidence="1" id="KW-0479">Metal-binding</keyword>
<dbReference type="PANTHER" id="PTHR36206:SF13">
    <property type="entry name" value="TRANSCRIPTIONAL REGULATORY PROTEIN MOC3"/>
    <property type="match status" value="1"/>
</dbReference>
<evidence type="ECO:0000313" key="8">
    <source>
        <dbReference type="EMBL" id="KAK5957077.1"/>
    </source>
</evidence>
<dbReference type="PROSITE" id="PS50048">
    <property type="entry name" value="ZN2_CY6_FUNGAL_2"/>
    <property type="match status" value="1"/>
</dbReference>
<dbReference type="GO" id="GO:0003677">
    <property type="term" value="F:DNA binding"/>
    <property type="evidence" value="ECO:0007669"/>
    <property type="project" value="UniProtKB-KW"/>
</dbReference>
<dbReference type="PANTHER" id="PTHR36206">
    <property type="entry name" value="ASPERCRYPTIN BIOSYNTHESIS CLUSTER-SPECIFIC TRANSCRIPTION REGULATOR ATNN-RELATED"/>
    <property type="match status" value="1"/>
</dbReference>
<evidence type="ECO:0000256" key="5">
    <source>
        <dbReference type="ARBA" id="ARBA00023163"/>
    </source>
</evidence>
<keyword evidence="3" id="KW-0805">Transcription regulation</keyword>
<feature type="domain" description="Zn(2)-C6 fungal-type" evidence="7">
    <location>
        <begin position="32"/>
        <end position="60"/>
    </location>
</feature>
<keyword evidence="4" id="KW-0238">DNA-binding</keyword>
<dbReference type="GO" id="GO:0008270">
    <property type="term" value="F:zinc ion binding"/>
    <property type="evidence" value="ECO:0007669"/>
    <property type="project" value="InterPro"/>
</dbReference>
<sequence length="487" mass="55874">MLLPRNSSEPCTFASGLVLNRQKRFTNKVKTGCVTCRKRRVKCDESKPTCANCNRGDRICEGYQTPIIGVGWHRKVTRHHERKGTAHIDFPRQPSSKYGKAGDEQWLHRWLSHTAQQVSKFSNPYFWNTLIPQVSWTHESVRQALIAVAIACDESYIPETTGMIGSRTLYHYNQSIRALTRSMITDGSATTDIAMLCCVLFWLLENLKNRPRIAMTHLKAAINMLNEHNSKPSYRDDLLTSYIEPMLQEGMILASTPIPTGGRKRHQALLTTDAYKQKMYDLMPISQPRDVYDAQLSFARCQEALLVAKRMAMSPSSPDPDMTLLRCLYHMWKMYLDANSARWPAESVRMLNMHYYMHMLAIDIVETQLQGKNIRPHPSLRPRLQHLLSEAKHFASLAAEKSHSTINLPIIMVLSFVARQCVKRDNDIAEEALATLERHEFFEGIWNSRVAAEVVRLMRTVDLEHEYCDKGDLEAVFERAAFEMVSD</sequence>
<name>A0AAN8I6P8_9EURO</name>
<evidence type="ECO:0000256" key="2">
    <source>
        <dbReference type="ARBA" id="ARBA00022833"/>
    </source>
</evidence>
<proteinExistence type="predicted"/>
<evidence type="ECO:0000259" key="7">
    <source>
        <dbReference type="PROSITE" id="PS50048"/>
    </source>
</evidence>
<keyword evidence="2" id="KW-0862">Zinc</keyword>
<dbReference type="Pfam" id="PF00172">
    <property type="entry name" value="Zn_clus"/>
    <property type="match status" value="1"/>
</dbReference>
<dbReference type="EMBL" id="JAKLMC020000003">
    <property type="protein sequence ID" value="KAK5957077.1"/>
    <property type="molecule type" value="Genomic_DNA"/>
</dbReference>
<accession>A0AAN8I6P8</accession>
<dbReference type="AlphaFoldDB" id="A0AAN8I6P8"/>
<dbReference type="PROSITE" id="PS00463">
    <property type="entry name" value="ZN2_CY6_FUNGAL_1"/>
    <property type="match status" value="1"/>
</dbReference>
<dbReference type="InterPro" id="IPR052360">
    <property type="entry name" value="Transcr_Regulatory_Proteins"/>
</dbReference>
<evidence type="ECO:0000256" key="6">
    <source>
        <dbReference type="ARBA" id="ARBA00023242"/>
    </source>
</evidence>
<evidence type="ECO:0000256" key="3">
    <source>
        <dbReference type="ARBA" id="ARBA00023015"/>
    </source>
</evidence>
<dbReference type="GO" id="GO:0000981">
    <property type="term" value="F:DNA-binding transcription factor activity, RNA polymerase II-specific"/>
    <property type="evidence" value="ECO:0007669"/>
    <property type="project" value="InterPro"/>
</dbReference>
<comment type="caution">
    <text evidence="8">The sequence shown here is derived from an EMBL/GenBank/DDBJ whole genome shotgun (WGS) entry which is preliminary data.</text>
</comment>
<evidence type="ECO:0000256" key="1">
    <source>
        <dbReference type="ARBA" id="ARBA00022723"/>
    </source>
</evidence>
<gene>
    <name evidence="8" type="ORF">OHC33_001446</name>
</gene>
<keyword evidence="5" id="KW-0804">Transcription</keyword>
<dbReference type="Proteomes" id="UP001316803">
    <property type="component" value="Unassembled WGS sequence"/>
</dbReference>
<dbReference type="InterPro" id="IPR001138">
    <property type="entry name" value="Zn2Cys6_DnaBD"/>
</dbReference>
<organism evidence="8 9">
    <name type="scientific">Knufia fluminis</name>
    <dbReference type="NCBI Taxonomy" id="191047"/>
    <lineage>
        <taxon>Eukaryota</taxon>
        <taxon>Fungi</taxon>
        <taxon>Dikarya</taxon>
        <taxon>Ascomycota</taxon>
        <taxon>Pezizomycotina</taxon>
        <taxon>Eurotiomycetes</taxon>
        <taxon>Chaetothyriomycetidae</taxon>
        <taxon>Chaetothyriales</taxon>
        <taxon>Trichomeriaceae</taxon>
        <taxon>Knufia</taxon>
    </lineage>
</organism>
<keyword evidence="6" id="KW-0539">Nucleus</keyword>
<protein>
    <recommendedName>
        <fullName evidence="7">Zn(2)-C6 fungal-type domain-containing protein</fullName>
    </recommendedName>
</protein>
<reference evidence="8 9" key="1">
    <citation type="submission" date="2022-12" db="EMBL/GenBank/DDBJ databases">
        <title>Genomic features and morphological characterization of a novel Knufia sp. strain isolated from spacecraft assembly facility.</title>
        <authorList>
            <person name="Teixeira M."/>
            <person name="Chander A.M."/>
            <person name="Stajich J.E."/>
            <person name="Venkateswaran K."/>
        </authorList>
    </citation>
    <scope>NUCLEOTIDE SEQUENCE [LARGE SCALE GENOMIC DNA]</scope>
    <source>
        <strain evidence="8 9">FJI-L2-BK-P2</strain>
    </source>
</reference>
<keyword evidence="9" id="KW-1185">Reference proteome</keyword>
<dbReference type="CDD" id="cd00067">
    <property type="entry name" value="GAL4"/>
    <property type="match status" value="1"/>
</dbReference>
<dbReference type="Gene3D" id="4.10.240.10">
    <property type="entry name" value="Zn(2)-C6 fungal-type DNA-binding domain"/>
    <property type="match status" value="1"/>
</dbReference>
<evidence type="ECO:0000256" key="4">
    <source>
        <dbReference type="ARBA" id="ARBA00023125"/>
    </source>
</evidence>
<dbReference type="SMART" id="SM00066">
    <property type="entry name" value="GAL4"/>
    <property type="match status" value="1"/>
</dbReference>